<name>A0ABN6Y8R7_9MICO</name>
<sequence length="63" mass="6943">MPSLNVTFTDDELEEIRQAATDTSLKTYVHDSALNAARTRKALVAQLARQVAEKSAVLNERLA</sequence>
<evidence type="ECO:0008006" key="3">
    <source>
        <dbReference type="Google" id="ProtNLM"/>
    </source>
</evidence>
<keyword evidence="2" id="KW-1185">Reference proteome</keyword>
<gene>
    <name evidence="1" type="ORF">GCM10025867_46070</name>
</gene>
<keyword evidence="1" id="KW-0614">Plasmid</keyword>
<evidence type="ECO:0000313" key="1">
    <source>
        <dbReference type="EMBL" id="BDZ52366.1"/>
    </source>
</evidence>
<reference evidence="2" key="1">
    <citation type="journal article" date="2019" name="Int. J. Syst. Evol. Microbiol.">
        <title>The Global Catalogue of Microorganisms (GCM) 10K type strain sequencing project: providing services to taxonomists for standard genome sequencing and annotation.</title>
        <authorList>
            <consortium name="The Broad Institute Genomics Platform"/>
            <consortium name="The Broad Institute Genome Sequencing Center for Infectious Disease"/>
            <person name="Wu L."/>
            <person name="Ma J."/>
        </authorList>
    </citation>
    <scope>NUCLEOTIDE SEQUENCE [LARGE SCALE GENOMIC DNA]</scope>
    <source>
        <strain evidence="2">NBRC 108728</strain>
    </source>
</reference>
<dbReference type="RefSeq" id="WP_286347225.1">
    <property type="nucleotide sequence ID" value="NZ_AP027733.1"/>
</dbReference>
<geneLocation type="plasmid" evidence="1 2">
    <name>pNBRC108728a</name>
</geneLocation>
<dbReference type="EMBL" id="AP027733">
    <property type="protein sequence ID" value="BDZ52366.1"/>
    <property type="molecule type" value="Genomic_DNA"/>
</dbReference>
<organism evidence="1 2">
    <name type="scientific">Frondihabitans sucicola</name>
    <dbReference type="NCBI Taxonomy" id="1268041"/>
    <lineage>
        <taxon>Bacteria</taxon>
        <taxon>Bacillati</taxon>
        <taxon>Actinomycetota</taxon>
        <taxon>Actinomycetes</taxon>
        <taxon>Micrococcales</taxon>
        <taxon>Microbacteriaceae</taxon>
        <taxon>Frondihabitans</taxon>
    </lineage>
</organism>
<protein>
    <recommendedName>
        <fullName evidence="3">Antitoxin Phd</fullName>
    </recommendedName>
</protein>
<dbReference type="Proteomes" id="UP001321486">
    <property type="component" value="Plasmid pNBRC108728a"/>
</dbReference>
<proteinExistence type="predicted"/>
<accession>A0ABN6Y8R7</accession>
<evidence type="ECO:0000313" key="2">
    <source>
        <dbReference type="Proteomes" id="UP001321486"/>
    </source>
</evidence>